<dbReference type="PANTHER" id="PTHR35586">
    <property type="entry name" value="SLL1691 PROTEIN"/>
    <property type="match status" value="1"/>
</dbReference>
<dbReference type="PANTHER" id="PTHR35586:SF1">
    <property type="entry name" value="SLL1691 PROTEIN"/>
    <property type="match status" value="1"/>
</dbReference>
<protein>
    <submittedName>
        <fullName evidence="1">Transposase</fullName>
    </submittedName>
</protein>
<comment type="caution">
    <text evidence="1">The sequence shown here is derived from an EMBL/GenBank/DDBJ whole genome shotgun (WGS) entry which is preliminary data.</text>
</comment>
<accession>A0A8J7CGI5</accession>
<dbReference type="AlphaFoldDB" id="A0A8J7CGI5"/>
<gene>
    <name evidence="1" type="ORF">ICL16_31180</name>
</gene>
<proteinExistence type="predicted"/>
<evidence type="ECO:0000313" key="1">
    <source>
        <dbReference type="EMBL" id="MBD2776400.1"/>
    </source>
</evidence>
<organism evidence="1 2">
    <name type="scientific">Iningainema tapete BLCC-T55</name>
    <dbReference type="NCBI Taxonomy" id="2748662"/>
    <lineage>
        <taxon>Bacteria</taxon>
        <taxon>Bacillati</taxon>
        <taxon>Cyanobacteriota</taxon>
        <taxon>Cyanophyceae</taxon>
        <taxon>Nostocales</taxon>
        <taxon>Scytonemataceae</taxon>
        <taxon>Iningainema tapete</taxon>
    </lineage>
</organism>
<evidence type="ECO:0000313" key="2">
    <source>
        <dbReference type="Proteomes" id="UP000629098"/>
    </source>
</evidence>
<dbReference type="RefSeq" id="WP_190835472.1">
    <property type="nucleotide sequence ID" value="NZ_CAWPPI010000093.1"/>
</dbReference>
<reference evidence="1" key="1">
    <citation type="submission" date="2020-09" db="EMBL/GenBank/DDBJ databases">
        <title>Iningainema tapete sp. nov. (Scytonemataceae, Cyanobacteria) from greenhouses in central Florida (USA) produces two types of nodularin with biosynthetic potential for microcystin-LR and anabaenopeptins.</title>
        <authorList>
            <person name="Berthold D.E."/>
            <person name="Lefler F.W."/>
            <person name="Huang I.-S."/>
            <person name="Abdulla H."/>
            <person name="Zimba P.V."/>
            <person name="Laughinghouse H.D. IV."/>
        </authorList>
    </citation>
    <scope>NUCLEOTIDE SEQUENCE</scope>
    <source>
        <strain evidence="1">BLCCT55</strain>
    </source>
</reference>
<keyword evidence="2" id="KW-1185">Reference proteome</keyword>
<name>A0A8J7CGI5_9CYAN</name>
<dbReference type="Proteomes" id="UP000629098">
    <property type="component" value="Unassembled WGS sequence"/>
</dbReference>
<sequence length="319" mass="37709">MKEPNANYDEPWKEALEEYFEPFLEFFFPQVHALIDWSKLPNSLDKELQQITASSDSGLRFADKLYQVWRHNNQETWILIHIEVQSQEESEFAKRMYIYNYRAFDLYEKPVISLAILGDERSNWRPSSYGYTLGGCEVSLKYPIVKLLDYESQWQDLEASTNPFAVIAMAHLKTKATGGKSPEREQWKWSLVRGLYERGFERQEIIKLFQMIDKMMTLPTELQQKFNERLRRYEEDRKMPLLSNMELMAMEKATRQTLQSNIISLLQKRFETVPDELVKAINNIEDISELQRLHLETVSVNSVADFQQLLSQNPDIQEN</sequence>
<dbReference type="EMBL" id="JACXAE010000093">
    <property type="protein sequence ID" value="MBD2776400.1"/>
    <property type="molecule type" value="Genomic_DNA"/>
</dbReference>